<evidence type="ECO:0000256" key="4">
    <source>
        <dbReference type="SAM" id="MobiDB-lite"/>
    </source>
</evidence>
<feature type="compositionally biased region" description="Polar residues" evidence="4">
    <location>
        <begin position="785"/>
        <end position="798"/>
    </location>
</feature>
<dbReference type="Pfam" id="PF10475">
    <property type="entry name" value="Vps54_N"/>
    <property type="match status" value="2"/>
</dbReference>
<feature type="compositionally biased region" description="Low complexity" evidence="4">
    <location>
        <begin position="963"/>
        <end position="972"/>
    </location>
</feature>
<dbReference type="GO" id="GO:0015031">
    <property type="term" value="P:protein transport"/>
    <property type="evidence" value="ECO:0007669"/>
    <property type="project" value="UniProtKB-KW"/>
</dbReference>
<evidence type="ECO:0008006" key="9">
    <source>
        <dbReference type="Google" id="ProtNLM"/>
    </source>
</evidence>
<keyword evidence="3" id="KW-0175">Coiled coil</keyword>
<evidence type="ECO:0000259" key="6">
    <source>
        <dbReference type="Pfam" id="PF10475"/>
    </source>
</evidence>
<dbReference type="EMBL" id="CM003378">
    <property type="protein sequence ID" value="KOM50618.1"/>
    <property type="molecule type" value="Genomic_DNA"/>
</dbReference>
<protein>
    <recommendedName>
        <fullName evidence="9">Syndetin C-terminal domain-containing protein</fullName>
    </recommendedName>
</protein>
<accession>A0A0L9V6K5</accession>
<organism evidence="7 8">
    <name type="scientific">Phaseolus angularis</name>
    <name type="common">Azuki bean</name>
    <name type="synonym">Vigna angularis</name>
    <dbReference type="NCBI Taxonomy" id="3914"/>
    <lineage>
        <taxon>Eukaryota</taxon>
        <taxon>Viridiplantae</taxon>
        <taxon>Streptophyta</taxon>
        <taxon>Embryophyta</taxon>
        <taxon>Tracheophyta</taxon>
        <taxon>Spermatophyta</taxon>
        <taxon>Magnoliopsida</taxon>
        <taxon>eudicotyledons</taxon>
        <taxon>Gunneridae</taxon>
        <taxon>Pentapetalae</taxon>
        <taxon>rosids</taxon>
        <taxon>fabids</taxon>
        <taxon>Fabales</taxon>
        <taxon>Fabaceae</taxon>
        <taxon>Papilionoideae</taxon>
        <taxon>50 kb inversion clade</taxon>
        <taxon>NPAAA clade</taxon>
        <taxon>indigoferoid/millettioid clade</taxon>
        <taxon>Phaseoleae</taxon>
        <taxon>Vigna</taxon>
    </lineage>
</organism>
<dbReference type="Pfam" id="PF10474">
    <property type="entry name" value="Syndetin_C"/>
    <property type="match status" value="1"/>
</dbReference>
<reference evidence="8" key="1">
    <citation type="journal article" date="2015" name="Proc. Natl. Acad. Sci. U.S.A.">
        <title>Genome sequencing of adzuki bean (Vigna angularis) provides insight into high starch and low fat accumulation and domestication.</title>
        <authorList>
            <person name="Yang K."/>
            <person name="Tian Z."/>
            <person name="Chen C."/>
            <person name="Luo L."/>
            <person name="Zhao B."/>
            <person name="Wang Z."/>
            <person name="Yu L."/>
            <person name="Li Y."/>
            <person name="Sun Y."/>
            <person name="Li W."/>
            <person name="Chen Y."/>
            <person name="Li Y."/>
            <person name="Zhang Y."/>
            <person name="Ai D."/>
            <person name="Zhao J."/>
            <person name="Shang C."/>
            <person name="Ma Y."/>
            <person name="Wu B."/>
            <person name="Wang M."/>
            <person name="Gao L."/>
            <person name="Sun D."/>
            <person name="Zhang P."/>
            <person name="Guo F."/>
            <person name="Wang W."/>
            <person name="Li Y."/>
            <person name="Wang J."/>
            <person name="Varshney R.K."/>
            <person name="Wang J."/>
            <person name="Ling H.Q."/>
            <person name="Wan P."/>
        </authorList>
    </citation>
    <scope>NUCLEOTIDE SEQUENCE</scope>
    <source>
        <strain evidence="8">cv. Jingnong 6</strain>
    </source>
</reference>
<feature type="domain" description="Vacuolar protein sorting-associated protein 54 N-terminal" evidence="6">
    <location>
        <begin position="123"/>
        <end position="373"/>
    </location>
</feature>
<proteinExistence type="predicted"/>
<evidence type="ECO:0000256" key="2">
    <source>
        <dbReference type="ARBA" id="ARBA00022927"/>
    </source>
</evidence>
<dbReference type="InterPro" id="IPR019514">
    <property type="entry name" value="Syndetin_C"/>
</dbReference>
<feature type="region of interest" description="Disordered" evidence="4">
    <location>
        <begin position="785"/>
        <end position="833"/>
    </location>
</feature>
<keyword evidence="1" id="KW-0813">Transport</keyword>
<dbReference type="GO" id="GO:0042147">
    <property type="term" value="P:retrograde transport, endosome to Golgi"/>
    <property type="evidence" value="ECO:0007669"/>
    <property type="project" value="InterPro"/>
</dbReference>
<dbReference type="Gramene" id="KOM50618">
    <property type="protein sequence ID" value="KOM50618"/>
    <property type="gene ID" value="LR48_Vigan08g144500"/>
</dbReference>
<feature type="domain" description="Vacuolar protein sorting-associated protein 54 N-terminal" evidence="6">
    <location>
        <begin position="478"/>
        <end position="520"/>
    </location>
</feature>
<dbReference type="GO" id="GO:1990745">
    <property type="term" value="C:EARP complex"/>
    <property type="evidence" value="ECO:0007669"/>
    <property type="project" value="InterPro"/>
</dbReference>
<feature type="region of interest" description="Disordered" evidence="4">
    <location>
        <begin position="851"/>
        <end position="878"/>
    </location>
</feature>
<evidence type="ECO:0000313" key="7">
    <source>
        <dbReference type="EMBL" id="KOM50618.1"/>
    </source>
</evidence>
<evidence type="ECO:0000259" key="5">
    <source>
        <dbReference type="Pfam" id="PF10474"/>
    </source>
</evidence>
<sequence length="1205" mass="135936">MQPNLFPFGSVLGNPFIFNGDLSEGGIESSRVFFLLPFFLLSQGGAMDLSKVGEKFLSSVRSARSIGLLPPVPDRPEVPARASAAAAVARALAGLPPHQRYSFSSSSEELSSIYGSRPQGQVVEELEDEFYEEDFDPIKHILEHVPADENELTYFEKQAALRLVQLDKVAEHLSRHVMEHHEVMGTDTYFWPVKGMNLVRELEKDLRIANVICMNGRRHLTSSMNEVSRDLIVNSYSKKKQALLDMLPTLIELQRALNMQSTLESLVEEGNYWKAFQVLSEYLQLLDSLSELSAIQEMSRGVEVWLGRTLQKLDALLLGVCQEFKEDGYITVIDAYALIGDTAGLAEKIQSFFMQEVISETHSVLKGVMHEKVNWYSGKDMEQEGESAWWKTQNKKVNGLHYSLILLNDPRDYVVPQSHVGFESETLYKLIESELHRSYACGLQSQCWWWCMMEYGNSIGEPIANYDHWRGDEEDILQNSRLTYSDLCLRIPDSKFRQCLLRTLAVLFDLMCSYHEIMDFELERKDIVQNSNKCNEEISCSPGAQEVDSDVRASNNSLSSSGDILHGSSSREESATMSSLTETSGSPYSDYHDPIKETGKEDSATLNIESPWYHLRKEATTFVSQTLQRGRRNLWHLTASRVSVLLSSAAVCTASIYQFLKNYEELSVFILTGEAFCGIEAVEFRQKLKAVCENYFTAFHRQNVHALKMVMERETWLKLPLETVQMISFAGLIGDGAPLISLSSGKSINASAFHSHKSVNMVHTGARKNGFSQWIKSGNPFLQKLPNSNEGHGYSQPNGLVHGESDGSSTKYFYDDRTPRNNDSNHINGANSLSEDEDEDLLADFIDEDSQLPSRSSKPFHSRTLSSHGNDDENTTQTGSSLCLLKSMDKYARLMQKLELVNVEFFKGICQLFEIFFYNIYETFGQQNTSSSGKSSTNSLNYRLRTALSRINQDCEEWIKPQSSSPTSLTSSFAHAELTPTNPPNANLGHSSGTSFGLTERCVAVDTISLVARILNRSKAHLQSMLLQSNSTILEDFYVHLVDAVPDLTEHIHRTTVRLLLHINGYVDLLLGEFKHYKTRLAHGGIRIEIQGLLLDYGLEIVAETLVEGLSRVKRCSDEGRALMSLDLQVLINGLQHFVSVNVKPKLQMVETFIKAYYLPETEYVHWARAHPEYTKSQIIGLINLVATMKGWKRKTRLDILEKIE</sequence>
<feature type="compositionally biased region" description="Low complexity" evidence="4">
    <location>
        <begin position="557"/>
        <end position="568"/>
    </location>
</feature>
<dbReference type="GO" id="GO:0032456">
    <property type="term" value="P:endocytic recycling"/>
    <property type="evidence" value="ECO:0007669"/>
    <property type="project" value="InterPro"/>
</dbReference>
<feature type="compositionally biased region" description="Polar residues" evidence="4">
    <location>
        <begin position="851"/>
        <end position="868"/>
    </location>
</feature>
<feature type="region of interest" description="Disordered" evidence="4">
    <location>
        <begin position="545"/>
        <end position="596"/>
    </location>
</feature>
<dbReference type="AlphaFoldDB" id="A0A0L9V6K5"/>
<evidence type="ECO:0000256" key="3">
    <source>
        <dbReference type="ARBA" id="ARBA00023054"/>
    </source>
</evidence>
<gene>
    <name evidence="7" type="ORF">LR48_Vigan08g144500</name>
</gene>
<keyword evidence="2" id="KW-0653">Protein transport</keyword>
<dbReference type="PANTHER" id="PTHR13258:SF0">
    <property type="entry name" value="SYNDETIN"/>
    <property type="match status" value="1"/>
</dbReference>
<dbReference type="InterPro" id="IPR019515">
    <property type="entry name" value="VPS54_N"/>
</dbReference>
<feature type="compositionally biased region" description="Polar residues" evidence="4">
    <location>
        <begin position="821"/>
        <end position="832"/>
    </location>
</feature>
<dbReference type="PANTHER" id="PTHR13258">
    <property type="entry name" value="SYNDETIN"/>
    <property type="match status" value="1"/>
</dbReference>
<dbReference type="STRING" id="3914.A0A0L9V6K5"/>
<dbReference type="OMA" id="MAKVKWD"/>
<dbReference type="Proteomes" id="UP000053144">
    <property type="component" value="Chromosome 8"/>
</dbReference>
<feature type="region of interest" description="Disordered" evidence="4">
    <location>
        <begin position="960"/>
        <end position="990"/>
    </location>
</feature>
<feature type="domain" description="Syndetin C-terminal" evidence="5">
    <location>
        <begin position="1064"/>
        <end position="1205"/>
    </location>
</feature>
<dbReference type="GO" id="GO:0005829">
    <property type="term" value="C:cytosol"/>
    <property type="evidence" value="ECO:0007669"/>
    <property type="project" value="GOC"/>
</dbReference>
<dbReference type="GO" id="GO:0000149">
    <property type="term" value="F:SNARE binding"/>
    <property type="evidence" value="ECO:0007669"/>
    <property type="project" value="TreeGrafter"/>
</dbReference>
<name>A0A0L9V6K5_PHAAN</name>
<dbReference type="GO" id="GO:0003729">
    <property type="term" value="F:mRNA binding"/>
    <property type="evidence" value="ECO:0007669"/>
    <property type="project" value="EnsemblPlants"/>
</dbReference>
<dbReference type="InterPro" id="IPR040047">
    <property type="entry name" value="VPS50"/>
</dbReference>
<evidence type="ECO:0000256" key="1">
    <source>
        <dbReference type="ARBA" id="ARBA00022448"/>
    </source>
</evidence>
<evidence type="ECO:0000313" key="8">
    <source>
        <dbReference type="Proteomes" id="UP000053144"/>
    </source>
</evidence>